<dbReference type="InterPro" id="IPR050208">
    <property type="entry name" value="MHC_class-I_related"/>
</dbReference>
<dbReference type="InterPro" id="IPR003006">
    <property type="entry name" value="Ig/MHC_CS"/>
</dbReference>
<dbReference type="Gene3D" id="2.60.40.10">
    <property type="entry name" value="Immunoglobulins"/>
    <property type="match status" value="1"/>
</dbReference>
<reference evidence="8" key="1">
    <citation type="submission" date="2019-06" db="EMBL/GenBank/DDBJ databases">
        <authorList>
            <consortium name="Wellcome Sanger Institute Data Sharing"/>
        </authorList>
    </citation>
    <scope>NUCLEOTIDE SEQUENCE [LARGE SCALE GENOMIC DNA]</scope>
</reference>
<keyword evidence="5" id="KW-1133">Transmembrane helix</keyword>
<dbReference type="PROSITE" id="PS50835">
    <property type="entry name" value="IG_LIKE"/>
    <property type="match status" value="1"/>
</dbReference>
<keyword evidence="5" id="KW-0812">Transmembrane</keyword>
<dbReference type="GO" id="GO:0005615">
    <property type="term" value="C:extracellular space"/>
    <property type="evidence" value="ECO:0007669"/>
    <property type="project" value="TreeGrafter"/>
</dbReference>
<dbReference type="Ensembl" id="ENSSFAT00005007379.1">
    <property type="protein sequence ID" value="ENSSFAP00005007006.1"/>
    <property type="gene ID" value="ENSSFAG00005004203.1"/>
</dbReference>
<dbReference type="InterPro" id="IPR011161">
    <property type="entry name" value="MHC_I-like_Ag-recog"/>
</dbReference>
<dbReference type="InterPro" id="IPR037055">
    <property type="entry name" value="MHC_I-like_Ag-recog_sf"/>
</dbReference>
<reference evidence="8" key="3">
    <citation type="submission" date="2025-09" db="UniProtKB">
        <authorList>
            <consortium name="Ensembl"/>
        </authorList>
    </citation>
    <scope>IDENTIFICATION</scope>
</reference>
<dbReference type="PANTHER" id="PTHR16675:SF193">
    <property type="entry name" value="LOC571647 PROTEIN-RELATED"/>
    <property type="match status" value="1"/>
</dbReference>
<evidence type="ECO:0000313" key="9">
    <source>
        <dbReference type="Proteomes" id="UP000472267"/>
    </source>
</evidence>
<name>A0A672FJA7_SALFA</name>
<comment type="similarity">
    <text evidence="3">Belongs to the MHC class I family.</text>
</comment>
<sequence length="396" mass="45064">MSPLFLLVLLGTAVAVNCEIQKLTYIYTALSKPVDLPGIHEFTAMGRLNHKMIDYFDSSNQQKVPKQDWMKDKLPADYWDKGTQSRKSKQQWFKVNIDILMKRMNQSENDVHVLQWLHGCEGEPQDDGSLKFVRGVDMYNYDGDDFLSFDDKNQVWVAHIPAAEHTKRKWDSMPVLKQYTKGYLEKECMDWLSKFVTYSQKQLRDAKPPDVFVYATPSKKSDSEVLRCMATGFYPKDIALQIKWNGHILEKEDGLETTGVRPNEDDTFQRRDWVEILKSDPSDYTCQVFHEASGFYIEKPWDRTIDDSNGPSYGPPIGMIVVAVVVVVLLVLGILYMAGCLTCPDRCRCTGREGTDSGTDGATVSDHLMSDSQGSVGTGSGLWCHLRSVEPRRSRL</sequence>
<evidence type="ECO:0000256" key="2">
    <source>
        <dbReference type="ARBA" id="ARBA00023319"/>
    </source>
</evidence>
<dbReference type="Pfam" id="PF07654">
    <property type="entry name" value="C1-set"/>
    <property type="match status" value="1"/>
</dbReference>
<dbReference type="InterPro" id="IPR036179">
    <property type="entry name" value="Ig-like_dom_sf"/>
</dbReference>
<feature type="domain" description="Ig-like" evidence="7">
    <location>
        <begin position="209"/>
        <end position="302"/>
    </location>
</feature>
<evidence type="ECO:0000256" key="5">
    <source>
        <dbReference type="SAM" id="Phobius"/>
    </source>
</evidence>
<organism evidence="8 9">
    <name type="scientific">Salarias fasciatus</name>
    <name type="common">Jewelled blenny</name>
    <name type="synonym">Blennius fasciatus</name>
    <dbReference type="NCBI Taxonomy" id="181472"/>
    <lineage>
        <taxon>Eukaryota</taxon>
        <taxon>Metazoa</taxon>
        <taxon>Chordata</taxon>
        <taxon>Craniata</taxon>
        <taxon>Vertebrata</taxon>
        <taxon>Euteleostomi</taxon>
        <taxon>Actinopterygii</taxon>
        <taxon>Neopterygii</taxon>
        <taxon>Teleostei</taxon>
        <taxon>Neoteleostei</taxon>
        <taxon>Acanthomorphata</taxon>
        <taxon>Ovalentaria</taxon>
        <taxon>Blenniimorphae</taxon>
        <taxon>Blenniiformes</taxon>
        <taxon>Blennioidei</taxon>
        <taxon>Blenniidae</taxon>
        <taxon>Salariinae</taxon>
        <taxon>Salarias</taxon>
    </lineage>
</organism>
<feature type="transmembrane region" description="Helical" evidence="5">
    <location>
        <begin position="317"/>
        <end position="338"/>
    </location>
</feature>
<reference evidence="8" key="2">
    <citation type="submission" date="2025-08" db="UniProtKB">
        <authorList>
            <consortium name="Ensembl"/>
        </authorList>
    </citation>
    <scope>IDENTIFICATION</scope>
</reference>
<dbReference type="SUPFAM" id="SSF48726">
    <property type="entry name" value="Immunoglobulin"/>
    <property type="match status" value="1"/>
</dbReference>
<accession>A0A672FJA7</accession>
<dbReference type="Gene3D" id="3.30.500.10">
    <property type="entry name" value="MHC class I-like antigen recognition-like"/>
    <property type="match status" value="1"/>
</dbReference>
<dbReference type="SUPFAM" id="SSF54452">
    <property type="entry name" value="MHC antigen-recognition domain"/>
    <property type="match status" value="1"/>
</dbReference>
<gene>
    <name evidence="8" type="primary">LOC115409197</name>
</gene>
<dbReference type="PANTHER" id="PTHR16675">
    <property type="entry name" value="MHC CLASS I-RELATED"/>
    <property type="match status" value="1"/>
</dbReference>
<feature type="signal peptide" evidence="6">
    <location>
        <begin position="1"/>
        <end position="18"/>
    </location>
</feature>
<proteinExistence type="inferred from homology"/>
<dbReference type="InterPro" id="IPR007110">
    <property type="entry name" value="Ig-like_dom"/>
</dbReference>
<dbReference type="GO" id="GO:0009897">
    <property type="term" value="C:external side of plasma membrane"/>
    <property type="evidence" value="ECO:0007669"/>
    <property type="project" value="TreeGrafter"/>
</dbReference>
<dbReference type="Proteomes" id="UP000472267">
    <property type="component" value="Chromosome 22"/>
</dbReference>
<protein>
    <submittedName>
        <fullName evidence="8">H-2 class I histocompatibility antigen, Q10 alpha chain-like</fullName>
    </submittedName>
</protein>
<evidence type="ECO:0000256" key="6">
    <source>
        <dbReference type="SAM" id="SignalP"/>
    </source>
</evidence>
<keyword evidence="1" id="KW-0325">Glycoprotein</keyword>
<feature type="region of interest" description="Disordered" evidence="4">
    <location>
        <begin position="352"/>
        <end position="379"/>
    </location>
</feature>
<dbReference type="InterPro" id="IPR001039">
    <property type="entry name" value="MHC_I_a_a1/a2"/>
</dbReference>
<evidence type="ECO:0000256" key="3">
    <source>
        <dbReference type="RuleBase" id="RU004439"/>
    </source>
</evidence>
<dbReference type="InterPro" id="IPR011162">
    <property type="entry name" value="MHC_I/II-like_Ag-recog"/>
</dbReference>
<keyword evidence="5" id="KW-0472">Membrane</keyword>
<evidence type="ECO:0000256" key="4">
    <source>
        <dbReference type="SAM" id="MobiDB-lite"/>
    </source>
</evidence>
<keyword evidence="9" id="KW-1185">Reference proteome</keyword>
<keyword evidence="2" id="KW-0393">Immunoglobulin domain</keyword>
<dbReference type="SMART" id="SM00407">
    <property type="entry name" value="IGc1"/>
    <property type="match status" value="1"/>
</dbReference>
<dbReference type="InterPro" id="IPR013783">
    <property type="entry name" value="Ig-like_fold"/>
</dbReference>
<dbReference type="GO" id="GO:0006955">
    <property type="term" value="P:immune response"/>
    <property type="evidence" value="ECO:0007669"/>
    <property type="project" value="TreeGrafter"/>
</dbReference>
<feature type="chain" id="PRO_5025531204" evidence="6">
    <location>
        <begin position="19"/>
        <end position="396"/>
    </location>
</feature>
<evidence type="ECO:0000313" key="8">
    <source>
        <dbReference type="Ensembl" id="ENSSFAP00005007006.1"/>
    </source>
</evidence>
<dbReference type="AlphaFoldDB" id="A0A672FJA7"/>
<dbReference type="Pfam" id="PF00129">
    <property type="entry name" value="MHC_I"/>
    <property type="match status" value="1"/>
</dbReference>
<evidence type="ECO:0000259" key="7">
    <source>
        <dbReference type="PROSITE" id="PS50835"/>
    </source>
</evidence>
<dbReference type="InterPro" id="IPR003597">
    <property type="entry name" value="Ig_C1-set"/>
</dbReference>
<evidence type="ECO:0000256" key="1">
    <source>
        <dbReference type="ARBA" id="ARBA00023180"/>
    </source>
</evidence>
<dbReference type="PROSITE" id="PS00290">
    <property type="entry name" value="IG_MHC"/>
    <property type="match status" value="1"/>
</dbReference>
<dbReference type="FunFam" id="3.30.500.10:FF:000005">
    <property type="entry name" value="MHC class I antigen ZKA transcript variant 1"/>
    <property type="match status" value="1"/>
</dbReference>
<dbReference type="PRINTS" id="PR01638">
    <property type="entry name" value="MHCCLASSI"/>
</dbReference>
<keyword evidence="6" id="KW-0732">Signal</keyword>